<evidence type="ECO:0000256" key="1">
    <source>
        <dbReference type="SAM" id="Phobius"/>
    </source>
</evidence>
<dbReference type="Pfam" id="PF06177">
    <property type="entry name" value="QueT"/>
    <property type="match status" value="1"/>
</dbReference>
<proteinExistence type="predicted"/>
<evidence type="ECO:0000313" key="3">
    <source>
        <dbReference type="Proteomes" id="UP000051576"/>
    </source>
</evidence>
<feature type="transmembrane region" description="Helical" evidence="1">
    <location>
        <begin position="119"/>
        <end position="140"/>
    </location>
</feature>
<dbReference type="AlphaFoldDB" id="A0A0R2CCS6"/>
<keyword evidence="3" id="KW-1185">Reference proteome</keyword>
<sequence>MVRNHPTIKKLGGIKLDNSHQKLVGLIKAALVAAIYVVLTIALIMFSYGPVQFRLSEMLNNLAVFHKRYVWALTLGCVIANLWSSLGAVDVIFGSLETFLMTGISYLLSKLVKKTWQKLAIAVVICTFSMWIIALELYVISQAPFWATYLSVALGELGSMILGAILIGIISTKVDLTK</sequence>
<dbReference type="eggNOG" id="COG4708">
    <property type="taxonomic scope" value="Bacteria"/>
</dbReference>
<dbReference type="PATRIC" id="fig|1133569.4.peg.1895"/>
<dbReference type="PANTHER" id="PTHR40044">
    <property type="entry name" value="INTEGRAL MEMBRANE PROTEIN-RELATED"/>
    <property type="match status" value="1"/>
</dbReference>
<evidence type="ECO:0008006" key="4">
    <source>
        <dbReference type="Google" id="ProtNLM"/>
    </source>
</evidence>
<comment type="caution">
    <text evidence="2">The sequence shown here is derived from an EMBL/GenBank/DDBJ whole genome shotgun (WGS) entry which is preliminary data.</text>
</comment>
<keyword evidence="1" id="KW-0812">Transmembrane</keyword>
<reference evidence="2 3" key="1">
    <citation type="journal article" date="2015" name="Genome Announc.">
        <title>Expanding the biotechnology potential of lactobacilli through comparative genomics of 213 strains and associated genera.</title>
        <authorList>
            <person name="Sun Z."/>
            <person name="Harris H.M."/>
            <person name="McCann A."/>
            <person name="Guo C."/>
            <person name="Argimon S."/>
            <person name="Zhang W."/>
            <person name="Yang X."/>
            <person name="Jeffery I.B."/>
            <person name="Cooney J.C."/>
            <person name="Kagawa T.F."/>
            <person name="Liu W."/>
            <person name="Song Y."/>
            <person name="Salvetti E."/>
            <person name="Wrobel A."/>
            <person name="Rasinkangas P."/>
            <person name="Parkhill J."/>
            <person name="Rea M.C."/>
            <person name="O'Sullivan O."/>
            <person name="Ritari J."/>
            <person name="Douillard F.P."/>
            <person name="Paul Ross R."/>
            <person name="Yang R."/>
            <person name="Briner A.E."/>
            <person name="Felis G.E."/>
            <person name="de Vos W.M."/>
            <person name="Barrangou R."/>
            <person name="Klaenhammer T.R."/>
            <person name="Caufield P.W."/>
            <person name="Cui Y."/>
            <person name="Zhang H."/>
            <person name="O'Toole P.W."/>
        </authorList>
    </citation>
    <scope>NUCLEOTIDE SEQUENCE [LARGE SCALE GENOMIC DNA]</scope>
    <source>
        <strain evidence="2 3">DSM 20605</strain>
    </source>
</reference>
<feature type="transmembrane region" description="Helical" evidence="1">
    <location>
        <begin position="146"/>
        <end position="170"/>
    </location>
</feature>
<gene>
    <name evidence="2" type="ORF">FD21_GL001750</name>
</gene>
<accession>A0A0R2CCS6</accession>
<dbReference type="STRING" id="1133569.FD21_GL001750"/>
<dbReference type="PANTHER" id="PTHR40044:SF1">
    <property type="entry name" value="INTEGRAL MEMBRANE PROTEIN"/>
    <property type="match status" value="1"/>
</dbReference>
<keyword evidence="1" id="KW-0472">Membrane</keyword>
<feature type="transmembrane region" description="Helical" evidence="1">
    <location>
        <begin position="69"/>
        <end position="86"/>
    </location>
</feature>
<keyword evidence="1" id="KW-1133">Transmembrane helix</keyword>
<dbReference type="InterPro" id="IPR010387">
    <property type="entry name" value="QueT"/>
</dbReference>
<evidence type="ECO:0000313" key="2">
    <source>
        <dbReference type="EMBL" id="KRM89367.1"/>
    </source>
</evidence>
<dbReference type="PIRSF" id="PIRSF031501">
    <property type="entry name" value="QueT"/>
    <property type="match status" value="1"/>
</dbReference>
<name>A0A0R2CCS6_9LACO</name>
<organism evidence="2 3">
    <name type="scientific">Liquorilactobacillus vini DSM 20605</name>
    <dbReference type="NCBI Taxonomy" id="1133569"/>
    <lineage>
        <taxon>Bacteria</taxon>
        <taxon>Bacillati</taxon>
        <taxon>Bacillota</taxon>
        <taxon>Bacilli</taxon>
        <taxon>Lactobacillales</taxon>
        <taxon>Lactobacillaceae</taxon>
        <taxon>Liquorilactobacillus</taxon>
    </lineage>
</organism>
<feature type="transmembrane region" description="Helical" evidence="1">
    <location>
        <begin position="26"/>
        <end position="48"/>
    </location>
</feature>
<protein>
    <recommendedName>
        <fullName evidence="4">QueT transporter family protein</fullName>
    </recommendedName>
</protein>
<dbReference type="EMBL" id="AYYX01000006">
    <property type="protein sequence ID" value="KRM89367.1"/>
    <property type="molecule type" value="Genomic_DNA"/>
</dbReference>
<dbReference type="Proteomes" id="UP000051576">
    <property type="component" value="Unassembled WGS sequence"/>
</dbReference>